<dbReference type="PANTHER" id="PTHR12151">
    <property type="entry name" value="ELECTRON TRANSPORT PROTIN SCO1/SENC FAMILY MEMBER"/>
    <property type="match status" value="1"/>
</dbReference>
<dbReference type="PANTHER" id="PTHR12151:SF25">
    <property type="entry name" value="LINALOOL DEHYDRATASE_ISOMERASE DOMAIN-CONTAINING PROTEIN"/>
    <property type="match status" value="1"/>
</dbReference>
<comment type="similarity">
    <text evidence="1">Belongs to the SCO1/2 family.</text>
</comment>
<comment type="caution">
    <text evidence="5">The sequence shown here is derived from an EMBL/GenBank/DDBJ whole genome shotgun (WGS) entry which is preliminary data.</text>
</comment>
<dbReference type="SUPFAM" id="SSF52833">
    <property type="entry name" value="Thioredoxin-like"/>
    <property type="match status" value="1"/>
</dbReference>
<evidence type="ECO:0000256" key="3">
    <source>
        <dbReference type="SAM" id="Phobius"/>
    </source>
</evidence>
<dbReference type="CDD" id="cd02968">
    <property type="entry name" value="SCO"/>
    <property type="match status" value="1"/>
</dbReference>
<dbReference type="Gene3D" id="3.40.30.10">
    <property type="entry name" value="Glutaredoxin"/>
    <property type="match status" value="1"/>
</dbReference>
<keyword evidence="3" id="KW-0472">Membrane</keyword>
<organism evidence="5 6">
    <name type="scientific">Mucilaginibacter panaciglaebae</name>
    <dbReference type="NCBI Taxonomy" id="502331"/>
    <lineage>
        <taxon>Bacteria</taxon>
        <taxon>Pseudomonadati</taxon>
        <taxon>Bacteroidota</taxon>
        <taxon>Sphingobacteriia</taxon>
        <taxon>Sphingobacteriales</taxon>
        <taxon>Sphingobacteriaceae</taxon>
        <taxon>Mucilaginibacter</taxon>
    </lineage>
</organism>
<accession>A0ABP7WW28</accession>
<dbReference type="PROSITE" id="PS51352">
    <property type="entry name" value="THIOREDOXIN_2"/>
    <property type="match status" value="1"/>
</dbReference>
<dbReference type="RefSeq" id="WP_345104310.1">
    <property type="nucleotide sequence ID" value="NZ_BAABCV010000007.1"/>
</dbReference>
<dbReference type="Pfam" id="PF02630">
    <property type="entry name" value="SCO1-SenC"/>
    <property type="match status" value="1"/>
</dbReference>
<evidence type="ECO:0000256" key="2">
    <source>
        <dbReference type="ARBA" id="ARBA00023008"/>
    </source>
</evidence>
<feature type="domain" description="Thioredoxin" evidence="4">
    <location>
        <begin position="60"/>
        <end position="222"/>
    </location>
</feature>
<feature type="transmembrane region" description="Helical" evidence="3">
    <location>
        <begin position="10"/>
        <end position="27"/>
    </location>
</feature>
<evidence type="ECO:0000256" key="1">
    <source>
        <dbReference type="ARBA" id="ARBA00010996"/>
    </source>
</evidence>
<protein>
    <submittedName>
        <fullName evidence="5">SCO family protein</fullName>
    </submittedName>
</protein>
<keyword evidence="6" id="KW-1185">Reference proteome</keyword>
<keyword evidence="3" id="KW-1133">Transmembrane helix</keyword>
<reference evidence="6" key="1">
    <citation type="journal article" date="2019" name="Int. J. Syst. Evol. Microbiol.">
        <title>The Global Catalogue of Microorganisms (GCM) 10K type strain sequencing project: providing services to taxonomists for standard genome sequencing and annotation.</title>
        <authorList>
            <consortium name="The Broad Institute Genomics Platform"/>
            <consortium name="The Broad Institute Genome Sequencing Center for Infectious Disease"/>
            <person name="Wu L."/>
            <person name="Ma J."/>
        </authorList>
    </citation>
    <scope>NUCLEOTIDE SEQUENCE [LARGE SCALE GENOMIC DNA]</scope>
    <source>
        <strain evidence="6">JCM 17085</strain>
    </source>
</reference>
<keyword evidence="2" id="KW-0186">Copper</keyword>
<dbReference type="EMBL" id="BAABCV010000007">
    <property type="protein sequence ID" value="GAA4098369.1"/>
    <property type="molecule type" value="Genomic_DNA"/>
</dbReference>
<proteinExistence type="inferred from homology"/>
<evidence type="ECO:0000313" key="5">
    <source>
        <dbReference type="EMBL" id="GAA4098369.1"/>
    </source>
</evidence>
<dbReference type="Proteomes" id="UP001500841">
    <property type="component" value="Unassembled WGS sequence"/>
</dbReference>
<sequence length="233" mass="26751">MSRISPSKKIIILVMILALPGFLYYLLTVKGKNRYMPLPFFGPKELAKTSHKVHGKVIPDTIYHQLPDFKLIDQTGKVVTNKDFDDRIFVASFFYTHCPTVCNTINKNVNALLSDYAKNKMICFVSITVDPDRDSVSVLKEYSKKYNPPGVKWYFLTGDTTTIYPLARKGFLVNAVKVDNDNFIYSDKLILIDKEKRIRGYYSGTSTKDITKLNDEIKVLIAEELRKNDEPLY</sequence>
<dbReference type="InterPro" id="IPR013766">
    <property type="entry name" value="Thioredoxin_domain"/>
</dbReference>
<evidence type="ECO:0000259" key="4">
    <source>
        <dbReference type="PROSITE" id="PS51352"/>
    </source>
</evidence>
<name>A0ABP7WW28_9SPHI</name>
<dbReference type="InterPro" id="IPR036249">
    <property type="entry name" value="Thioredoxin-like_sf"/>
</dbReference>
<dbReference type="InterPro" id="IPR003782">
    <property type="entry name" value="SCO1/SenC"/>
</dbReference>
<evidence type="ECO:0000313" key="6">
    <source>
        <dbReference type="Proteomes" id="UP001500841"/>
    </source>
</evidence>
<gene>
    <name evidence="5" type="ORF">GCM10022392_22710</name>
</gene>
<keyword evidence="3" id="KW-0812">Transmembrane</keyword>